<dbReference type="Pfam" id="PF13581">
    <property type="entry name" value="HATPase_c_2"/>
    <property type="match status" value="1"/>
</dbReference>
<evidence type="ECO:0000256" key="1">
    <source>
        <dbReference type="ARBA" id="ARBA00022527"/>
    </source>
</evidence>
<dbReference type="Proteomes" id="UP000661025">
    <property type="component" value="Unassembled WGS sequence"/>
</dbReference>
<evidence type="ECO:0000313" key="4">
    <source>
        <dbReference type="Proteomes" id="UP000661025"/>
    </source>
</evidence>
<organism evidence="3 4">
    <name type="scientific">Streptomyces caniscabiei</name>
    <dbReference type="NCBI Taxonomy" id="2746961"/>
    <lineage>
        <taxon>Bacteria</taxon>
        <taxon>Bacillati</taxon>
        <taxon>Actinomycetota</taxon>
        <taxon>Actinomycetes</taxon>
        <taxon>Kitasatosporales</taxon>
        <taxon>Streptomycetaceae</taxon>
        <taxon>Streptomyces</taxon>
    </lineage>
</organism>
<dbReference type="PANTHER" id="PTHR35526:SF3">
    <property type="entry name" value="ANTI-SIGMA-F FACTOR RSBW"/>
    <property type="match status" value="1"/>
</dbReference>
<keyword evidence="3" id="KW-0547">Nucleotide-binding</keyword>
<gene>
    <name evidence="3" type="ORF">IHE70_18445</name>
</gene>
<feature type="domain" description="Histidine kinase/HSP90-like ATPase" evidence="2">
    <location>
        <begin position="35"/>
        <end position="151"/>
    </location>
</feature>
<evidence type="ECO:0000259" key="2">
    <source>
        <dbReference type="Pfam" id="PF13581"/>
    </source>
</evidence>
<comment type="caution">
    <text evidence="3">The sequence shown here is derived from an EMBL/GenBank/DDBJ whole genome shotgun (WGS) entry which is preliminary data.</text>
</comment>
<dbReference type="GO" id="GO:0004674">
    <property type="term" value="F:protein serine/threonine kinase activity"/>
    <property type="evidence" value="ECO:0007669"/>
    <property type="project" value="UniProtKB-KW"/>
</dbReference>
<protein>
    <submittedName>
        <fullName evidence="3">ATP-binding protein</fullName>
    </submittedName>
</protein>
<dbReference type="Gene3D" id="3.30.565.10">
    <property type="entry name" value="Histidine kinase-like ATPase, C-terminal domain"/>
    <property type="match status" value="1"/>
</dbReference>
<dbReference type="InterPro" id="IPR003594">
    <property type="entry name" value="HATPase_dom"/>
</dbReference>
<accession>A0A927QLT1</accession>
<sequence>MERPRRVRRGRPTPGCGEVALISVERSRLFRMAVPAHPSCAAGVRRTVAAHLARWELSAIVDDAVLATDELFANAVRHASADPADTIAVVLECSGRELRVTLADPSPVPPRARTVTPFAESGRGLSIVSALADDWGTEPPDTGDVGKKVWFSLAVREPV</sequence>
<keyword evidence="1" id="KW-0723">Serine/threonine-protein kinase</keyword>
<proteinExistence type="predicted"/>
<dbReference type="InterPro" id="IPR050267">
    <property type="entry name" value="Anti-sigma-factor_SerPK"/>
</dbReference>
<dbReference type="InterPro" id="IPR036890">
    <property type="entry name" value="HATPase_C_sf"/>
</dbReference>
<dbReference type="AlphaFoldDB" id="A0A927QLT1"/>
<dbReference type="SUPFAM" id="SSF55874">
    <property type="entry name" value="ATPase domain of HSP90 chaperone/DNA topoisomerase II/histidine kinase"/>
    <property type="match status" value="1"/>
</dbReference>
<keyword evidence="1" id="KW-0808">Transferase</keyword>
<dbReference type="EMBL" id="JACYXT010000007">
    <property type="protein sequence ID" value="MBD9725159.1"/>
    <property type="molecule type" value="Genomic_DNA"/>
</dbReference>
<reference evidence="3" key="1">
    <citation type="submission" date="2020-09" db="EMBL/GenBank/DDBJ databases">
        <title>Streptomyces canutascabiei sp. nov., which causes potato common scab and is distributed across the world.</title>
        <authorList>
            <person name="Nguyen H.P."/>
            <person name="Weisberg A.J."/>
            <person name="Chang J.H."/>
            <person name="Clarke C.R."/>
        </authorList>
    </citation>
    <scope>NUCLEOTIDE SEQUENCE</scope>
    <source>
        <strain evidence="3">ID-01-6.2a</strain>
    </source>
</reference>
<dbReference type="CDD" id="cd16936">
    <property type="entry name" value="HATPase_RsbW-like"/>
    <property type="match status" value="1"/>
</dbReference>
<keyword evidence="1" id="KW-0418">Kinase</keyword>
<dbReference type="GO" id="GO:0005524">
    <property type="term" value="F:ATP binding"/>
    <property type="evidence" value="ECO:0007669"/>
    <property type="project" value="UniProtKB-KW"/>
</dbReference>
<name>A0A927QLT1_9ACTN</name>
<keyword evidence="3" id="KW-0067">ATP-binding</keyword>
<dbReference type="PANTHER" id="PTHR35526">
    <property type="entry name" value="ANTI-SIGMA-F FACTOR RSBW-RELATED"/>
    <property type="match status" value="1"/>
</dbReference>
<evidence type="ECO:0000313" key="3">
    <source>
        <dbReference type="EMBL" id="MBD9725159.1"/>
    </source>
</evidence>